<accession>A0A399PU34</accession>
<evidence type="ECO:0000313" key="3">
    <source>
        <dbReference type="Proteomes" id="UP000265361"/>
    </source>
</evidence>
<evidence type="ECO:0000256" key="1">
    <source>
        <dbReference type="SAM" id="MobiDB-lite"/>
    </source>
</evidence>
<protein>
    <submittedName>
        <fullName evidence="2">Uncharacterized protein</fullName>
    </submittedName>
</protein>
<evidence type="ECO:0000313" key="2">
    <source>
        <dbReference type="EMBL" id="RIJ10018.1"/>
    </source>
</evidence>
<sequence length="81" mass="9093">MAFLRVRHPSALTPDGCRWCGDARSSRGHTYSRAIGGHFWEQPTPPQRLARMRARRARGLARPWPRTQQQGLPGPHVTPGA</sequence>
<proteinExistence type="predicted"/>
<reference evidence="2 3" key="1">
    <citation type="submission" date="2018-08" db="EMBL/GenBank/DDBJ databases">
        <title>Genome Sequence of Clavibacter michiganensis Subspecies type strains, and the Atypical Peach-Colored Strains Isolated from Tomato.</title>
        <authorList>
            <person name="Osdaghi E."/>
            <person name="Portier P."/>
            <person name="Briand M."/>
            <person name="Jacques M.-A."/>
        </authorList>
    </citation>
    <scope>NUCLEOTIDE SEQUENCE [LARGE SCALE GENOMIC DNA]</scope>
    <source>
        <strain evidence="2 3">CFBP 7577</strain>
    </source>
</reference>
<dbReference type="EMBL" id="QWED01000294">
    <property type="protein sequence ID" value="RIJ10018.1"/>
    <property type="molecule type" value="Genomic_DNA"/>
</dbReference>
<feature type="region of interest" description="Disordered" evidence="1">
    <location>
        <begin position="56"/>
        <end position="81"/>
    </location>
</feature>
<dbReference type="AlphaFoldDB" id="A0A399PU34"/>
<gene>
    <name evidence="2" type="ORF">DZF97_09925</name>
</gene>
<name>A0A399PU34_9MICO</name>
<dbReference type="Proteomes" id="UP000265361">
    <property type="component" value="Unassembled WGS sequence"/>
</dbReference>
<organism evidence="2 3">
    <name type="scientific">Clavibacter nebraskensis</name>
    <dbReference type="NCBI Taxonomy" id="31963"/>
    <lineage>
        <taxon>Bacteria</taxon>
        <taxon>Bacillati</taxon>
        <taxon>Actinomycetota</taxon>
        <taxon>Actinomycetes</taxon>
        <taxon>Micrococcales</taxon>
        <taxon>Microbacteriaceae</taxon>
        <taxon>Clavibacter</taxon>
    </lineage>
</organism>
<comment type="caution">
    <text evidence="2">The sequence shown here is derived from an EMBL/GenBank/DDBJ whole genome shotgun (WGS) entry which is preliminary data.</text>
</comment>